<dbReference type="AlphaFoldDB" id="A0AAD7NN60"/>
<evidence type="ECO:0000256" key="2">
    <source>
        <dbReference type="SAM" id="SignalP"/>
    </source>
</evidence>
<reference evidence="3" key="1">
    <citation type="submission" date="2023-03" db="EMBL/GenBank/DDBJ databases">
        <title>Massive genome expansion in bonnet fungi (Mycena s.s.) driven by repeated elements and novel gene families across ecological guilds.</title>
        <authorList>
            <consortium name="Lawrence Berkeley National Laboratory"/>
            <person name="Harder C.B."/>
            <person name="Miyauchi S."/>
            <person name="Viragh M."/>
            <person name="Kuo A."/>
            <person name="Thoen E."/>
            <person name="Andreopoulos B."/>
            <person name="Lu D."/>
            <person name="Skrede I."/>
            <person name="Drula E."/>
            <person name="Henrissat B."/>
            <person name="Morin E."/>
            <person name="Kohler A."/>
            <person name="Barry K."/>
            <person name="LaButti K."/>
            <person name="Morin E."/>
            <person name="Salamov A."/>
            <person name="Lipzen A."/>
            <person name="Mereny Z."/>
            <person name="Hegedus B."/>
            <person name="Baldrian P."/>
            <person name="Stursova M."/>
            <person name="Weitz H."/>
            <person name="Taylor A."/>
            <person name="Grigoriev I.V."/>
            <person name="Nagy L.G."/>
            <person name="Martin F."/>
            <person name="Kauserud H."/>
        </authorList>
    </citation>
    <scope>NUCLEOTIDE SEQUENCE</scope>
    <source>
        <strain evidence="3">CBHHK188m</strain>
    </source>
</reference>
<dbReference type="Proteomes" id="UP001215280">
    <property type="component" value="Unassembled WGS sequence"/>
</dbReference>
<dbReference type="EMBL" id="JARJLG010000027">
    <property type="protein sequence ID" value="KAJ7768639.1"/>
    <property type="molecule type" value="Genomic_DNA"/>
</dbReference>
<proteinExistence type="predicted"/>
<evidence type="ECO:0008006" key="5">
    <source>
        <dbReference type="Google" id="ProtNLM"/>
    </source>
</evidence>
<evidence type="ECO:0000313" key="4">
    <source>
        <dbReference type="Proteomes" id="UP001215280"/>
    </source>
</evidence>
<sequence length="149" mass="15917">MQQEGRALAPQTGELLCLVPLLLLTICRRVNVRHGRDILDKSIGLVLVGDTASCGAAVPPGHAISRLQVRSHPSRPSPFSDLMPQGSLFPRLAAQNARNKAGHHTRSRAASSPHTTSPAAHDRPTSASADAELTQVQPDPPRVRSEPHT</sequence>
<organism evidence="3 4">
    <name type="scientific">Mycena maculata</name>
    <dbReference type="NCBI Taxonomy" id="230809"/>
    <lineage>
        <taxon>Eukaryota</taxon>
        <taxon>Fungi</taxon>
        <taxon>Dikarya</taxon>
        <taxon>Basidiomycota</taxon>
        <taxon>Agaricomycotina</taxon>
        <taxon>Agaricomycetes</taxon>
        <taxon>Agaricomycetidae</taxon>
        <taxon>Agaricales</taxon>
        <taxon>Marasmiineae</taxon>
        <taxon>Mycenaceae</taxon>
        <taxon>Mycena</taxon>
    </lineage>
</organism>
<feature type="region of interest" description="Disordered" evidence="1">
    <location>
        <begin position="69"/>
        <end position="149"/>
    </location>
</feature>
<keyword evidence="2" id="KW-0732">Signal</keyword>
<keyword evidence="4" id="KW-1185">Reference proteome</keyword>
<feature type="chain" id="PRO_5042249053" description="Secreted protein" evidence="2">
    <location>
        <begin position="33"/>
        <end position="149"/>
    </location>
</feature>
<feature type="compositionally biased region" description="Low complexity" evidence="1">
    <location>
        <begin position="108"/>
        <end position="119"/>
    </location>
</feature>
<accession>A0AAD7NN60</accession>
<evidence type="ECO:0000256" key="1">
    <source>
        <dbReference type="SAM" id="MobiDB-lite"/>
    </source>
</evidence>
<comment type="caution">
    <text evidence="3">The sequence shown here is derived from an EMBL/GenBank/DDBJ whole genome shotgun (WGS) entry which is preliminary data.</text>
</comment>
<protein>
    <recommendedName>
        <fullName evidence="5">Secreted protein</fullName>
    </recommendedName>
</protein>
<name>A0AAD7NN60_9AGAR</name>
<gene>
    <name evidence="3" type="ORF">DFH07DRAFT_954536</name>
</gene>
<feature type="signal peptide" evidence="2">
    <location>
        <begin position="1"/>
        <end position="32"/>
    </location>
</feature>
<evidence type="ECO:0000313" key="3">
    <source>
        <dbReference type="EMBL" id="KAJ7768639.1"/>
    </source>
</evidence>